<gene>
    <name evidence="1" type="ORF">LO50_18455</name>
</gene>
<evidence type="ECO:0000313" key="1">
    <source>
        <dbReference type="EMBL" id="KIZ34113.1"/>
    </source>
</evidence>
<organism evidence="1 2">
    <name type="scientific">Stutzerimonas stutzeri</name>
    <name type="common">Pseudomonas stutzeri</name>
    <dbReference type="NCBI Taxonomy" id="316"/>
    <lineage>
        <taxon>Bacteria</taxon>
        <taxon>Pseudomonadati</taxon>
        <taxon>Pseudomonadota</taxon>
        <taxon>Gammaproteobacteria</taxon>
        <taxon>Pseudomonadales</taxon>
        <taxon>Pseudomonadaceae</taxon>
        <taxon>Stutzerimonas</taxon>
    </lineage>
</organism>
<dbReference type="RefSeq" id="WP_019407019.1">
    <property type="nucleotide sequence ID" value="NZ_CP078510.1"/>
</dbReference>
<evidence type="ECO:0000313" key="2">
    <source>
        <dbReference type="Proteomes" id="UP000032439"/>
    </source>
</evidence>
<dbReference type="EMBL" id="JXXD01000193">
    <property type="protein sequence ID" value="KIZ34113.1"/>
    <property type="molecule type" value="Genomic_DNA"/>
</dbReference>
<dbReference type="AlphaFoldDB" id="A0A0D7DZV3"/>
<comment type="caution">
    <text evidence="1">The sequence shown here is derived from an EMBL/GenBank/DDBJ whole genome shotgun (WGS) entry which is preliminary data.</text>
</comment>
<protein>
    <submittedName>
        <fullName evidence="1">Uncharacterized protein</fullName>
    </submittedName>
</protein>
<dbReference type="PATRIC" id="fig|316.110.peg.1822"/>
<proteinExistence type="predicted"/>
<name>A0A0D7DZV3_STUST</name>
<accession>A0A0D7DZV3</accession>
<reference evidence="1 2" key="1">
    <citation type="submission" date="2014-11" db="EMBL/GenBank/DDBJ databases">
        <title>Genomics and ecophysiology of heterotrophic nitrogen fixing bacteria isolated from estuarine surface water.</title>
        <authorList>
            <person name="Bentzon-Tilia M."/>
            <person name="Severin I."/>
            <person name="Hansen L.H."/>
            <person name="Riemann L."/>
        </authorList>
    </citation>
    <scope>NUCLEOTIDE SEQUENCE [LARGE SCALE GENOMIC DNA]</scope>
    <source>
        <strain evidence="1 2">BAL361</strain>
    </source>
</reference>
<sequence length="59" mass="6757">MSQTLDEFVAEVRSDLEGFVAEYQAQHAKDPERYPLVLGDDNAGLWLEFFVEYMTRASA</sequence>
<dbReference type="Proteomes" id="UP000032439">
    <property type="component" value="Unassembled WGS sequence"/>
</dbReference>